<evidence type="ECO:0000256" key="1">
    <source>
        <dbReference type="SAM" id="Phobius"/>
    </source>
</evidence>
<dbReference type="Proteomes" id="UP000244929">
    <property type="component" value="Chromosome"/>
</dbReference>
<keyword evidence="1" id="KW-0472">Membrane</keyword>
<keyword evidence="3" id="KW-1185">Reference proteome</keyword>
<dbReference type="RefSeq" id="WP_108778891.1">
    <property type="nucleotide sequence ID" value="NZ_CP029186.1"/>
</dbReference>
<organism evidence="2 3">
    <name type="scientific">Flavobacterium album</name>
    <dbReference type="NCBI Taxonomy" id="2175091"/>
    <lineage>
        <taxon>Bacteria</taxon>
        <taxon>Pseudomonadati</taxon>
        <taxon>Bacteroidota</taxon>
        <taxon>Flavobacteriia</taxon>
        <taxon>Flavobacteriales</taxon>
        <taxon>Flavobacteriaceae</taxon>
        <taxon>Flavobacterium</taxon>
    </lineage>
</organism>
<evidence type="ECO:0000313" key="3">
    <source>
        <dbReference type="Proteomes" id="UP000244929"/>
    </source>
</evidence>
<protein>
    <submittedName>
        <fullName evidence="2">Uncharacterized protein</fullName>
    </submittedName>
</protein>
<name>A0A2S1R0I2_9FLAO</name>
<dbReference type="KEGG" id="falb:HYN59_14090"/>
<dbReference type="EMBL" id="CP029186">
    <property type="protein sequence ID" value="AWH86168.1"/>
    <property type="molecule type" value="Genomic_DNA"/>
</dbReference>
<feature type="transmembrane region" description="Helical" evidence="1">
    <location>
        <begin position="46"/>
        <end position="65"/>
    </location>
</feature>
<dbReference type="AlphaFoldDB" id="A0A2S1R0I2"/>
<gene>
    <name evidence="2" type="ORF">HYN59_14090</name>
</gene>
<feature type="transmembrane region" description="Helical" evidence="1">
    <location>
        <begin position="16"/>
        <end position="34"/>
    </location>
</feature>
<keyword evidence="1" id="KW-0812">Transmembrane</keyword>
<sequence>MNDILQIPLRVRKAKLIVFVFAIAAITLILWFTLPSLLANDFTWKTALGGVIFIVGLGFAIKSLFDGLTMKKPELIVAVKDGIAVFFIRHAKGIANQSEEITLSEYSRFYTVKSRSRIMITDISFEFVPKSGFLRKKVDPFPELFGIDNYSVSRVLQFIGDAEPGINIGYDGGIISQVFRK</sequence>
<evidence type="ECO:0000313" key="2">
    <source>
        <dbReference type="EMBL" id="AWH86168.1"/>
    </source>
</evidence>
<keyword evidence="1" id="KW-1133">Transmembrane helix</keyword>
<accession>A0A2S1R0I2</accession>
<reference evidence="2 3" key="1">
    <citation type="submission" date="2018-04" db="EMBL/GenBank/DDBJ databases">
        <title>Genome sequencing of Flavobacterium sp. HYN0059.</title>
        <authorList>
            <person name="Yi H."/>
            <person name="Baek C."/>
        </authorList>
    </citation>
    <scope>NUCLEOTIDE SEQUENCE [LARGE SCALE GENOMIC DNA]</scope>
    <source>
        <strain evidence="2 3">HYN0059</strain>
    </source>
</reference>
<proteinExistence type="predicted"/>